<gene>
    <name evidence="7" type="ORF">BECKFW1821C_GA0114237_1001108</name>
</gene>
<feature type="transmembrane region" description="Helical" evidence="6">
    <location>
        <begin position="12"/>
        <end position="32"/>
    </location>
</feature>
<name>A0A450T5J4_9GAMM</name>
<evidence type="ECO:0000256" key="3">
    <source>
        <dbReference type="ARBA" id="ARBA00022989"/>
    </source>
</evidence>
<dbReference type="EMBL" id="CAADFE010000001">
    <property type="protein sequence ID" value="VFJ61708.1"/>
    <property type="molecule type" value="Genomic_DNA"/>
</dbReference>
<reference evidence="7" key="1">
    <citation type="submission" date="2019-02" db="EMBL/GenBank/DDBJ databases">
        <authorList>
            <person name="Gruber-Vodicka R. H."/>
            <person name="Seah K. B. B."/>
        </authorList>
    </citation>
    <scope>NUCLEOTIDE SEQUENCE</scope>
    <source>
        <strain evidence="7">BECK_BZ131</strain>
    </source>
</reference>
<organism evidence="7">
    <name type="scientific">Candidatus Kentrum sp. FW</name>
    <dbReference type="NCBI Taxonomy" id="2126338"/>
    <lineage>
        <taxon>Bacteria</taxon>
        <taxon>Pseudomonadati</taxon>
        <taxon>Pseudomonadota</taxon>
        <taxon>Gammaproteobacteria</taxon>
        <taxon>Candidatus Kentrum</taxon>
    </lineage>
</organism>
<keyword evidence="4 6" id="KW-0472">Membrane</keyword>
<evidence type="ECO:0000256" key="2">
    <source>
        <dbReference type="ARBA" id="ARBA00022692"/>
    </source>
</evidence>
<keyword evidence="3 6" id="KW-1133">Transmembrane helix</keyword>
<comment type="subcellular location">
    <subcellularLocation>
        <location evidence="1">Membrane</location>
        <topology evidence="1">Single-pass membrane protein</topology>
    </subcellularLocation>
</comment>
<dbReference type="GO" id="GO:0043213">
    <property type="term" value="P:bacteriocin transport"/>
    <property type="evidence" value="ECO:0007669"/>
    <property type="project" value="InterPro"/>
</dbReference>
<feature type="compositionally biased region" description="Basic and acidic residues" evidence="5">
    <location>
        <begin position="109"/>
        <end position="188"/>
    </location>
</feature>
<evidence type="ECO:0000313" key="7">
    <source>
        <dbReference type="EMBL" id="VFJ61708.1"/>
    </source>
</evidence>
<dbReference type="AlphaFoldDB" id="A0A450T5J4"/>
<evidence type="ECO:0000256" key="1">
    <source>
        <dbReference type="ARBA" id="ARBA00004167"/>
    </source>
</evidence>
<dbReference type="NCBIfam" id="TIGR02794">
    <property type="entry name" value="tolA_full"/>
    <property type="match status" value="1"/>
</dbReference>
<evidence type="ECO:0000256" key="6">
    <source>
        <dbReference type="SAM" id="Phobius"/>
    </source>
</evidence>
<dbReference type="GO" id="GO:0016020">
    <property type="term" value="C:membrane"/>
    <property type="evidence" value="ECO:0007669"/>
    <property type="project" value="UniProtKB-SubCell"/>
</dbReference>
<dbReference type="InterPro" id="IPR014161">
    <property type="entry name" value="Tol-Pal_TolA"/>
</dbReference>
<dbReference type="Pfam" id="PF13103">
    <property type="entry name" value="TonB_2"/>
    <property type="match status" value="1"/>
</dbReference>
<sequence length="281" mass="32699">MFRALLDKANAVFFAIVVHIVFVAILLVSLDWSSKPVPVEPKRQEVESIQAVVVDEVKVQAELAKIEEQERRAHRAEEARLRKLEQKARAAERRRKEEERKLVAAKKKFKEEQERQRKKHAKEEKARKEAARKRKEEQERQRKAKEKKEAAEKAARKKKEEERKRKEAKQALERKLAAEKAERQRQQRLRDRYRMQYVADIKSAVERKWIRVGNTRGLRCKLKVVQIPTGEVVDVSIIASSGNTAFDRSAVAAVFKASPLPRPKDASVFDRVIILPFSPEN</sequence>
<evidence type="ECO:0000256" key="5">
    <source>
        <dbReference type="SAM" id="MobiDB-lite"/>
    </source>
</evidence>
<keyword evidence="2 6" id="KW-0812">Transmembrane</keyword>
<accession>A0A450T5J4</accession>
<dbReference type="InterPro" id="IPR006260">
    <property type="entry name" value="TonB/TolA_C"/>
</dbReference>
<dbReference type="SUPFAM" id="SSF74653">
    <property type="entry name" value="TolA/TonB C-terminal domain"/>
    <property type="match status" value="1"/>
</dbReference>
<dbReference type="Gene3D" id="3.30.1150.10">
    <property type="match status" value="1"/>
</dbReference>
<protein>
    <submittedName>
        <fullName evidence="7">Colicin import membrane protein</fullName>
    </submittedName>
</protein>
<dbReference type="NCBIfam" id="TIGR01352">
    <property type="entry name" value="tonB_Cterm"/>
    <property type="match status" value="1"/>
</dbReference>
<dbReference type="GO" id="GO:0019534">
    <property type="term" value="F:toxin transmembrane transporter activity"/>
    <property type="evidence" value="ECO:0007669"/>
    <property type="project" value="InterPro"/>
</dbReference>
<evidence type="ECO:0000256" key="4">
    <source>
        <dbReference type="ARBA" id="ARBA00023136"/>
    </source>
</evidence>
<feature type="region of interest" description="Disordered" evidence="5">
    <location>
        <begin position="108"/>
        <end position="188"/>
    </location>
</feature>
<proteinExistence type="predicted"/>